<evidence type="ECO:0000259" key="4">
    <source>
        <dbReference type="PROSITE" id="PS50995"/>
    </source>
</evidence>
<dbReference type="GO" id="GO:0003700">
    <property type="term" value="F:DNA-binding transcription factor activity"/>
    <property type="evidence" value="ECO:0007669"/>
    <property type="project" value="InterPro"/>
</dbReference>
<evidence type="ECO:0000313" key="5">
    <source>
        <dbReference type="EMBL" id="RSU06560.1"/>
    </source>
</evidence>
<dbReference type="SMART" id="SM00347">
    <property type="entry name" value="HTH_MARR"/>
    <property type="match status" value="1"/>
</dbReference>
<dbReference type="SUPFAM" id="SSF46785">
    <property type="entry name" value="Winged helix' DNA-binding domain"/>
    <property type="match status" value="1"/>
</dbReference>
<feature type="domain" description="HTH marR-type" evidence="4">
    <location>
        <begin position="1"/>
        <end position="137"/>
    </location>
</feature>
<keyword evidence="6" id="KW-1185">Reference proteome</keyword>
<dbReference type="InterPro" id="IPR055166">
    <property type="entry name" value="Transc_reg_Sar_Rot_HTH"/>
</dbReference>
<name>A0A430AFP2_9ENTE</name>
<dbReference type="GO" id="GO:0006950">
    <property type="term" value="P:response to stress"/>
    <property type="evidence" value="ECO:0007669"/>
    <property type="project" value="TreeGrafter"/>
</dbReference>
<dbReference type="EMBL" id="NGJZ01000003">
    <property type="protein sequence ID" value="RSU06560.1"/>
    <property type="molecule type" value="Genomic_DNA"/>
</dbReference>
<dbReference type="PROSITE" id="PS50995">
    <property type="entry name" value="HTH_MARR_2"/>
    <property type="match status" value="1"/>
</dbReference>
<protein>
    <submittedName>
        <fullName evidence="5">Transcriptional regulator</fullName>
    </submittedName>
</protein>
<dbReference type="RefSeq" id="WP_126826105.1">
    <property type="nucleotide sequence ID" value="NZ_JBHLWU010000001.1"/>
</dbReference>
<keyword evidence="1" id="KW-0805">Transcription regulation</keyword>
<evidence type="ECO:0000256" key="3">
    <source>
        <dbReference type="ARBA" id="ARBA00023163"/>
    </source>
</evidence>
<dbReference type="Pfam" id="PF22381">
    <property type="entry name" value="Staph_reg_Sar_Rot"/>
    <property type="match status" value="1"/>
</dbReference>
<evidence type="ECO:0000256" key="1">
    <source>
        <dbReference type="ARBA" id="ARBA00023015"/>
    </source>
</evidence>
<dbReference type="PANTHER" id="PTHR33164:SF64">
    <property type="entry name" value="TRANSCRIPTIONAL REGULATOR SLYA"/>
    <property type="match status" value="1"/>
</dbReference>
<dbReference type="Proteomes" id="UP000288669">
    <property type="component" value="Unassembled WGS sequence"/>
</dbReference>
<evidence type="ECO:0000313" key="6">
    <source>
        <dbReference type="Proteomes" id="UP000288669"/>
    </source>
</evidence>
<proteinExistence type="predicted"/>
<dbReference type="InterPro" id="IPR000835">
    <property type="entry name" value="HTH_MarR-typ"/>
</dbReference>
<dbReference type="OrthoDB" id="2600321at2"/>
<organism evidence="5 6">
    <name type="scientific">Vagococcus entomophilus</name>
    <dbReference type="NCBI Taxonomy" id="1160095"/>
    <lineage>
        <taxon>Bacteria</taxon>
        <taxon>Bacillati</taxon>
        <taxon>Bacillota</taxon>
        <taxon>Bacilli</taxon>
        <taxon>Lactobacillales</taxon>
        <taxon>Enterococcaceae</taxon>
        <taxon>Vagococcus</taxon>
    </lineage>
</organism>
<dbReference type="InterPro" id="IPR036390">
    <property type="entry name" value="WH_DNA-bd_sf"/>
</dbReference>
<gene>
    <name evidence="5" type="ORF">CBF30_09955</name>
</gene>
<sequence>MNDIVRLRYLLNCVQKEGNKKYTELLAPLGITPNQSEVLQVLEACEPLSLKELGELLICEQKSPSRLVQRLVNNQLIYKSKDLVDSRRSVLHLTKAGRDLLPAIKEKEQAFNEHISQTLQEAIEPAAFNQILAKQIAGTASEKKILQREQLAEKSLSN</sequence>
<dbReference type="InterPro" id="IPR039422">
    <property type="entry name" value="MarR/SlyA-like"/>
</dbReference>
<dbReference type="PANTHER" id="PTHR33164">
    <property type="entry name" value="TRANSCRIPTIONAL REGULATOR, MARR FAMILY"/>
    <property type="match status" value="1"/>
</dbReference>
<keyword evidence="3" id="KW-0804">Transcription</keyword>
<dbReference type="InterPro" id="IPR036388">
    <property type="entry name" value="WH-like_DNA-bd_sf"/>
</dbReference>
<accession>A0A430AFP2</accession>
<dbReference type="GO" id="GO:0003677">
    <property type="term" value="F:DNA binding"/>
    <property type="evidence" value="ECO:0007669"/>
    <property type="project" value="UniProtKB-KW"/>
</dbReference>
<reference evidence="5 6" key="1">
    <citation type="submission" date="2017-05" db="EMBL/GenBank/DDBJ databases">
        <title>Vagococcus spp. assemblies.</title>
        <authorList>
            <person name="Gulvik C.A."/>
        </authorList>
    </citation>
    <scope>NUCLEOTIDE SEQUENCE [LARGE SCALE GENOMIC DNA]</scope>
    <source>
        <strain evidence="5 6">DSM 24756</strain>
    </source>
</reference>
<comment type="caution">
    <text evidence="5">The sequence shown here is derived from an EMBL/GenBank/DDBJ whole genome shotgun (WGS) entry which is preliminary data.</text>
</comment>
<dbReference type="AlphaFoldDB" id="A0A430AFP2"/>
<dbReference type="Gene3D" id="1.10.10.10">
    <property type="entry name" value="Winged helix-like DNA-binding domain superfamily/Winged helix DNA-binding domain"/>
    <property type="match status" value="1"/>
</dbReference>
<keyword evidence="2" id="KW-0238">DNA-binding</keyword>
<evidence type="ECO:0000256" key="2">
    <source>
        <dbReference type="ARBA" id="ARBA00023125"/>
    </source>
</evidence>